<evidence type="ECO:0008006" key="5">
    <source>
        <dbReference type="Google" id="ProtNLM"/>
    </source>
</evidence>
<comment type="caution">
    <text evidence="3">The sequence shown here is derived from an EMBL/GenBank/DDBJ whole genome shotgun (WGS) entry which is preliminary data.</text>
</comment>
<evidence type="ECO:0000313" key="3">
    <source>
        <dbReference type="EMBL" id="GMA24966.1"/>
    </source>
</evidence>
<dbReference type="Proteomes" id="UP001157091">
    <property type="component" value="Unassembled WGS sequence"/>
</dbReference>
<keyword evidence="2" id="KW-0472">Membrane</keyword>
<proteinExistence type="predicted"/>
<keyword evidence="2" id="KW-0812">Transmembrane</keyword>
<evidence type="ECO:0000313" key="4">
    <source>
        <dbReference type="Proteomes" id="UP001157091"/>
    </source>
</evidence>
<gene>
    <name evidence="3" type="ORF">GCM10025864_27250</name>
</gene>
<sequence length="246" mass="25025">MTTRHSISATLSGPAAQPSGPTDPAPPASASQRPAVAALAALGALVLLFPALRPWPDESVATPALARAMASDRWIVAHLCGAAAIALWPFAAAQVARLLPAGRAGRSARAAVLTGGAGAALVLPYFGAEIFAIHELAGRAVTTWDPTFLDSIDDIRLQPVAATMFGSGLLLLAASGVLLAVAWWQARDGAVRWAAVPLAAALVLFLPQFFAGETERVTHGALAGIAAWLLAAAVVRSPGTPAGRDA</sequence>
<protein>
    <recommendedName>
        <fullName evidence="5">DUF4386 family protein</fullName>
    </recommendedName>
</protein>
<feature type="transmembrane region" description="Helical" evidence="2">
    <location>
        <begin position="35"/>
        <end position="55"/>
    </location>
</feature>
<evidence type="ECO:0000256" key="1">
    <source>
        <dbReference type="SAM" id="MobiDB-lite"/>
    </source>
</evidence>
<feature type="region of interest" description="Disordered" evidence="1">
    <location>
        <begin position="1"/>
        <end position="30"/>
    </location>
</feature>
<feature type="transmembrane region" description="Helical" evidence="2">
    <location>
        <begin position="108"/>
        <end position="126"/>
    </location>
</feature>
<feature type="compositionally biased region" description="Polar residues" evidence="1">
    <location>
        <begin position="1"/>
        <end position="11"/>
    </location>
</feature>
<dbReference type="EMBL" id="BSUK01000001">
    <property type="protein sequence ID" value="GMA24966.1"/>
    <property type="molecule type" value="Genomic_DNA"/>
</dbReference>
<dbReference type="RefSeq" id="WP_284293646.1">
    <property type="nucleotide sequence ID" value="NZ_BSUK01000001.1"/>
</dbReference>
<feature type="transmembrane region" description="Helical" evidence="2">
    <location>
        <begin position="191"/>
        <end position="211"/>
    </location>
</feature>
<feature type="transmembrane region" description="Helical" evidence="2">
    <location>
        <begin position="75"/>
        <end position="96"/>
    </location>
</feature>
<feature type="transmembrane region" description="Helical" evidence="2">
    <location>
        <begin position="160"/>
        <end position="184"/>
    </location>
</feature>
<accession>A0ABQ6I2R7</accession>
<reference evidence="4" key="1">
    <citation type="journal article" date="2019" name="Int. J. Syst. Evol. Microbiol.">
        <title>The Global Catalogue of Microorganisms (GCM) 10K type strain sequencing project: providing services to taxonomists for standard genome sequencing and annotation.</title>
        <authorList>
            <consortium name="The Broad Institute Genomics Platform"/>
            <consortium name="The Broad Institute Genome Sequencing Center for Infectious Disease"/>
            <person name="Wu L."/>
            <person name="Ma J."/>
        </authorList>
    </citation>
    <scope>NUCLEOTIDE SEQUENCE [LARGE SCALE GENOMIC DNA]</scope>
    <source>
        <strain evidence="4">NBRC 106348</strain>
    </source>
</reference>
<keyword evidence="4" id="KW-1185">Reference proteome</keyword>
<keyword evidence="2" id="KW-1133">Transmembrane helix</keyword>
<organism evidence="3 4">
    <name type="scientific">Luteimicrobium album</name>
    <dbReference type="NCBI Taxonomy" id="1054550"/>
    <lineage>
        <taxon>Bacteria</taxon>
        <taxon>Bacillati</taxon>
        <taxon>Actinomycetota</taxon>
        <taxon>Actinomycetes</taxon>
        <taxon>Micrococcales</taxon>
        <taxon>Luteimicrobium</taxon>
    </lineage>
</organism>
<name>A0ABQ6I2R7_9MICO</name>
<feature type="transmembrane region" description="Helical" evidence="2">
    <location>
        <begin position="217"/>
        <end position="235"/>
    </location>
</feature>
<evidence type="ECO:0000256" key="2">
    <source>
        <dbReference type="SAM" id="Phobius"/>
    </source>
</evidence>